<keyword evidence="7 13" id="KW-0819">tRNA processing</keyword>
<dbReference type="EMBL" id="FOCC01000004">
    <property type="protein sequence ID" value="SEM54924.1"/>
    <property type="molecule type" value="Genomic_DNA"/>
</dbReference>
<evidence type="ECO:0000259" key="14">
    <source>
        <dbReference type="PROSITE" id="PS51163"/>
    </source>
</evidence>
<dbReference type="PROSITE" id="PS51163">
    <property type="entry name" value="YRDC"/>
    <property type="match status" value="1"/>
</dbReference>
<feature type="domain" description="YrdC-like" evidence="14">
    <location>
        <begin position="9"/>
        <end position="196"/>
    </location>
</feature>
<keyword evidence="10 13" id="KW-0067">ATP-binding</keyword>
<organism evidence="15 16">
    <name type="scientific">Ligilactobacillus ruminis</name>
    <dbReference type="NCBI Taxonomy" id="1623"/>
    <lineage>
        <taxon>Bacteria</taxon>
        <taxon>Bacillati</taxon>
        <taxon>Bacillota</taxon>
        <taxon>Bacilli</taxon>
        <taxon>Lactobacillales</taxon>
        <taxon>Lactobacillaceae</taxon>
        <taxon>Ligilactobacillus</taxon>
    </lineage>
</organism>
<dbReference type="InterPro" id="IPR006070">
    <property type="entry name" value="Sua5-like_dom"/>
</dbReference>
<dbReference type="SUPFAM" id="SSF55821">
    <property type="entry name" value="YrdC/RibB"/>
    <property type="match status" value="1"/>
</dbReference>
<evidence type="ECO:0000256" key="11">
    <source>
        <dbReference type="ARBA" id="ARBA00029774"/>
    </source>
</evidence>
<dbReference type="Gene3D" id="3.90.870.10">
    <property type="entry name" value="DHBP synthase"/>
    <property type="match status" value="1"/>
</dbReference>
<evidence type="ECO:0000256" key="6">
    <source>
        <dbReference type="ARBA" id="ARBA00022679"/>
    </source>
</evidence>
<dbReference type="PANTHER" id="PTHR17490">
    <property type="entry name" value="SUA5"/>
    <property type="match status" value="1"/>
</dbReference>
<dbReference type="Pfam" id="PF03481">
    <property type="entry name" value="Sua5_C"/>
    <property type="match status" value="1"/>
</dbReference>
<name>A0ABY1AAN0_9LACO</name>
<dbReference type="Proteomes" id="UP000182089">
    <property type="component" value="Unassembled WGS sequence"/>
</dbReference>
<evidence type="ECO:0000256" key="13">
    <source>
        <dbReference type="PIRNR" id="PIRNR004930"/>
    </source>
</evidence>
<dbReference type="InterPro" id="IPR050156">
    <property type="entry name" value="TC-AMP_synthase_SUA5"/>
</dbReference>
<evidence type="ECO:0000256" key="1">
    <source>
        <dbReference type="ARBA" id="ARBA00004496"/>
    </source>
</evidence>
<evidence type="ECO:0000313" key="16">
    <source>
        <dbReference type="Proteomes" id="UP000182089"/>
    </source>
</evidence>
<keyword evidence="6 13" id="KW-0808">Transferase</keyword>
<evidence type="ECO:0000256" key="9">
    <source>
        <dbReference type="ARBA" id="ARBA00022741"/>
    </source>
</evidence>
<comment type="subcellular location">
    <subcellularLocation>
        <location evidence="1 13">Cytoplasm</location>
    </subcellularLocation>
</comment>
<evidence type="ECO:0000256" key="4">
    <source>
        <dbReference type="ARBA" id="ARBA00015492"/>
    </source>
</evidence>
<dbReference type="InterPro" id="IPR017945">
    <property type="entry name" value="DHBP_synth_RibB-like_a/b_dom"/>
</dbReference>
<evidence type="ECO:0000256" key="7">
    <source>
        <dbReference type="ARBA" id="ARBA00022694"/>
    </source>
</evidence>
<keyword evidence="9 13" id="KW-0547">Nucleotide-binding</keyword>
<dbReference type="InterPro" id="IPR038385">
    <property type="entry name" value="Sua5/YwlC_C"/>
</dbReference>
<protein>
    <recommendedName>
        <fullName evidence="4 13">Threonylcarbamoyl-AMP synthase</fullName>
        <shortName evidence="13">TC-AMP synthase</shortName>
        <ecNumber evidence="3 13">2.7.7.87</ecNumber>
    </recommendedName>
    <alternativeName>
        <fullName evidence="11 13">L-threonylcarbamoyladenylate synthase</fullName>
    </alternativeName>
</protein>
<accession>A0ABY1AAN0</accession>
<evidence type="ECO:0000256" key="12">
    <source>
        <dbReference type="ARBA" id="ARBA00048366"/>
    </source>
</evidence>
<evidence type="ECO:0000256" key="10">
    <source>
        <dbReference type="ARBA" id="ARBA00022840"/>
    </source>
</evidence>
<dbReference type="InterPro" id="IPR010923">
    <property type="entry name" value="T(6)A37_SUA5"/>
</dbReference>
<keyword evidence="8 13" id="KW-0548">Nucleotidyltransferase</keyword>
<dbReference type="NCBIfam" id="TIGR00057">
    <property type="entry name" value="L-threonylcarbamoyladenylate synthase"/>
    <property type="match status" value="1"/>
</dbReference>
<evidence type="ECO:0000313" key="15">
    <source>
        <dbReference type="EMBL" id="SEM54924.1"/>
    </source>
</evidence>
<sequence>MLITKIYTTDEIDQAAQELRLGELIAFPTETVYGLGADATNEQAVKRVYLAKGRPSDNPLIVTVSSREMVAQYVEELPQRAVKLMDAFWPGPLTMVLKIKPNALSKAVTGGLETAAFRMPQNKATQSLIEKAGVPIVGPSANSSGKPSPTTAQHVYHDLEGRIAGILDDGPTTVGVESTIVDLSTEKATILRPGAVTEEQIAAVLGEEVDSDRHHVSQNEVPKAPGMKYKHYAPDAQVYIVNDDAWDQALAWRAKRPQKVGVMAFDRILQQYGLKNDPDCYSLGADVKSASQKLFAGLRYFDADDKVDAILCAGVAETGLGAAYMNRLKKSAGNTFFENKK</sequence>
<evidence type="ECO:0000256" key="8">
    <source>
        <dbReference type="ARBA" id="ARBA00022695"/>
    </source>
</evidence>
<reference evidence="15 16" key="1">
    <citation type="submission" date="2016-10" db="EMBL/GenBank/DDBJ databases">
        <authorList>
            <person name="Varghese N."/>
            <person name="Submissions S."/>
        </authorList>
    </citation>
    <scope>NUCLEOTIDE SEQUENCE [LARGE SCALE GENOMIC DNA]</scope>
    <source>
        <strain evidence="15 16">WC1T17</strain>
    </source>
</reference>
<dbReference type="Gene3D" id="3.40.50.11030">
    <property type="entry name" value="Threonylcarbamoyl-AMP synthase, C-terminal domain"/>
    <property type="match status" value="1"/>
</dbReference>
<comment type="catalytic activity">
    <reaction evidence="12 13">
        <text>L-threonine + hydrogencarbonate + ATP = L-threonylcarbamoyladenylate + diphosphate + H2O</text>
        <dbReference type="Rhea" id="RHEA:36407"/>
        <dbReference type="ChEBI" id="CHEBI:15377"/>
        <dbReference type="ChEBI" id="CHEBI:17544"/>
        <dbReference type="ChEBI" id="CHEBI:30616"/>
        <dbReference type="ChEBI" id="CHEBI:33019"/>
        <dbReference type="ChEBI" id="CHEBI:57926"/>
        <dbReference type="ChEBI" id="CHEBI:73682"/>
        <dbReference type="EC" id="2.7.7.87"/>
    </reaction>
</comment>
<comment type="function">
    <text evidence="13">Required for the formation of a threonylcarbamoyl group on adenosine at position 37 (t(6)A37) in tRNAs that read codons beginning with adenine.</text>
</comment>
<evidence type="ECO:0000256" key="3">
    <source>
        <dbReference type="ARBA" id="ARBA00012584"/>
    </source>
</evidence>
<keyword evidence="5 13" id="KW-0963">Cytoplasm</keyword>
<gene>
    <name evidence="15" type="ORF">SAMN05216431_10469</name>
</gene>
<dbReference type="PANTHER" id="PTHR17490:SF16">
    <property type="entry name" value="THREONYLCARBAMOYL-AMP SYNTHASE"/>
    <property type="match status" value="1"/>
</dbReference>
<dbReference type="InterPro" id="IPR005145">
    <property type="entry name" value="Sua5_C"/>
</dbReference>
<comment type="caution">
    <text evidence="15">The sequence shown here is derived from an EMBL/GenBank/DDBJ whole genome shotgun (WGS) entry which is preliminary data.</text>
</comment>
<dbReference type="EC" id="2.7.7.87" evidence="3 13"/>
<evidence type="ECO:0000256" key="5">
    <source>
        <dbReference type="ARBA" id="ARBA00022490"/>
    </source>
</evidence>
<proteinExistence type="inferred from homology"/>
<comment type="similarity">
    <text evidence="2 13">Belongs to the SUA5 family.</text>
</comment>
<dbReference type="PIRSF" id="PIRSF004930">
    <property type="entry name" value="Tln_factor_SUA5"/>
    <property type="match status" value="1"/>
</dbReference>
<dbReference type="Pfam" id="PF01300">
    <property type="entry name" value="Sua5_yciO_yrdC"/>
    <property type="match status" value="1"/>
</dbReference>
<evidence type="ECO:0000256" key="2">
    <source>
        <dbReference type="ARBA" id="ARBA00007663"/>
    </source>
</evidence>